<dbReference type="PROSITE" id="PS50132">
    <property type="entry name" value="RGS"/>
    <property type="match status" value="1"/>
</dbReference>
<dbReference type="Gene3D" id="1.10.167.10">
    <property type="entry name" value="Regulator of G-protein Signalling 4, domain 2"/>
    <property type="match status" value="1"/>
</dbReference>
<dbReference type="InterPro" id="IPR016137">
    <property type="entry name" value="RGS"/>
</dbReference>
<evidence type="ECO:0000259" key="3">
    <source>
        <dbReference type="PROSITE" id="PS50132"/>
    </source>
</evidence>
<accession>A0ABN7RYM3</accession>
<protein>
    <submittedName>
        <fullName evidence="4">Oidioi.mRNA.OKI2018_I69.PAR.g12091.t1.cds</fullName>
    </submittedName>
</protein>
<dbReference type="InterPro" id="IPR053282">
    <property type="entry name" value="RGS_domain-containing"/>
</dbReference>
<reference evidence="4 5" key="1">
    <citation type="submission" date="2021-04" db="EMBL/GenBank/DDBJ databases">
        <authorList>
            <person name="Bliznina A."/>
        </authorList>
    </citation>
    <scope>NUCLEOTIDE SEQUENCE [LARGE SCALE GENOMIC DNA]</scope>
</reference>
<dbReference type="Proteomes" id="UP001158576">
    <property type="component" value="Chromosome PAR"/>
</dbReference>
<proteinExistence type="predicted"/>
<keyword evidence="5" id="KW-1185">Reference proteome</keyword>
<dbReference type="InterPro" id="IPR044926">
    <property type="entry name" value="RGS_subdomain_2"/>
</dbReference>
<feature type="compositionally biased region" description="Acidic residues" evidence="2">
    <location>
        <begin position="21"/>
        <end position="33"/>
    </location>
</feature>
<evidence type="ECO:0000313" key="5">
    <source>
        <dbReference type="Proteomes" id="UP001158576"/>
    </source>
</evidence>
<dbReference type="Pfam" id="PF00615">
    <property type="entry name" value="RGS"/>
    <property type="match status" value="1"/>
</dbReference>
<dbReference type="InterPro" id="IPR036305">
    <property type="entry name" value="RGS_sf"/>
</dbReference>
<dbReference type="EMBL" id="OU015568">
    <property type="protein sequence ID" value="CAG5089110.1"/>
    <property type="molecule type" value="Genomic_DNA"/>
</dbReference>
<keyword evidence="1" id="KW-0175">Coiled coil</keyword>
<feature type="compositionally biased region" description="Polar residues" evidence="2">
    <location>
        <begin position="1"/>
        <end position="11"/>
    </location>
</feature>
<evidence type="ECO:0000256" key="1">
    <source>
        <dbReference type="SAM" id="Coils"/>
    </source>
</evidence>
<sequence>MLLKPNKTSETAAKDLKSEAADNDSGFEEDIDDKQEYSQKNDALFRKSKQHIINSIRADEYAAGPFQEYLARAFNKASHKLLKCDEQQAAFTLLFVLELERFREDFSLIMRVEKVQRLKDLVQRFVADDRLGPLIPGVTDYGSFIVLMEIQECTHFPWPLRAVFRRCIEFMEPFWLKFAKKDSKSFCVALEMEKRIPRSTFYNSSEMIFGENPTPIGKQCFTAYETVKNSSNFVYSSFKAKEETDDVKNKPVFLRDQKISGRKLAEAATKEYLDVPQGPSKKIIIRKEPREEGPGWLRPSIRKGGVVFKRPTVRPSHLVDCLRDPVHFEFFQRFAKSFHFDKQVKFYKKVDEIKSIRDTKTRSNKILELHKEYFSETSASLGVDGEIMKELLESPGDEVTLGMLISAQACVMKSMEQTWGEKYLQSFPETKREKKKAKNQEADLEAEKSLKIERSVAVMVEPLGKLLIFPEEWFS</sequence>
<evidence type="ECO:0000256" key="2">
    <source>
        <dbReference type="SAM" id="MobiDB-lite"/>
    </source>
</evidence>
<feature type="region of interest" description="Disordered" evidence="2">
    <location>
        <begin position="1"/>
        <end position="33"/>
    </location>
</feature>
<dbReference type="PANTHER" id="PTHR47079">
    <property type="entry name" value="REGULATOR OF G-PROTEIN SIGNALING PROTEIN-LIKE"/>
    <property type="match status" value="1"/>
</dbReference>
<gene>
    <name evidence="4" type="ORF">OKIOD_LOCUS3649</name>
</gene>
<evidence type="ECO:0000313" key="4">
    <source>
        <dbReference type="EMBL" id="CAG5089110.1"/>
    </source>
</evidence>
<feature type="coiled-coil region" evidence="1">
    <location>
        <begin position="427"/>
        <end position="454"/>
    </location>
</feature>
<name>A0ABN7RYM3_OIKDI</name>
<feature type="domain" description="RGS" evidence="3">
    <location>
        <begin position="317"/>
        <end position="426"/>
    </location>
</feature>
<organism evidence="4 5">
    <name type="scientific">Oikopleura dioica</name>
    <name type="common">Tunicate</name>
    <dbReference type="NCBI Taxonomy" id="34765"/>
    <lineage>
        <taxon>Eukaryota</taxon>
        <taxon>Metazoa</taxon>
        <taxon>Chordata</taxon>
        <taxon>Tunicata</taxon>
        <taxon>Appendicularia</taxon>
        <taxon>Copelata</taxon>
        <taxon>Oikopleuridae</taxon>
        <taxon>Oikopleura</taxon>
    </lineage>
</organism>
<dbReference type="PANTHER" id="PTHR47079:SF1">
    <property type="entry name" value="REGULATOR OF G-PROTEIN SIGNALING PROTEIN-LIKE"/>
    <property type="match status" value="1"/>
</dbReference>
<dbReference type="SUPFAM" id="SSF48097">
    <property type="entry name" value="Regulator of G-protein signaling, RGS"/>
    <property type="match status" value="1"/>
</dbReference>